<name>A0A386JNH5_GLYSO</name>
<geneLocation type="mitochondrion" evidence="1"/>
<proteinExistence type="predicted"/>
<gene>
    <name evidence="1" type="primary">orf100</name>
</gene>
<reference evidence="1" key="1">
    <citation type="journal article" date="2018" name="Mitochondrial DNA Part B Resour">
        <title>The first complete mitochondrial genome of wild soybean (Glycine soja).</title>
        <authorList>
            <person name="Asaf S."/>
            <person name="Khan A.L."/>
            <person name="Al-Harrasi A."/>
            <person name="Kim T.H."/>
            <person name="Lee I.-J."/>
        </authorList>
    </citation>
    <scope>NUCLEOTIDE SEQUENCE</scope>
</reference>
<protein>
    <submittedName>
        <fullName evidence="1">Uncharacterized protein</fullName>
    </submittedName>
</protein>
<dbReference type="AlphaFoldDB" id="A0A386JNH5"/>
<sequence>MVSKPGNFDIFLHVTLVYWHEQCVLSRLLASKSCNHISMVKEKGTSNGHRIERQEQEPLLDWKDERRKKRSGCEIPNLNERDDQIYMLTKCFACNRWQKD</sequence>
<accession>A0A386JNH5</accession>
<dbReference type="Gramene" id="GeneID_38334504_t1">
    <property type="protein sequence ID" value="YP_009532869.1"/>
    <property type="gene ID" value="GeneID_38334504"/>
</dbReference>
<dbReference type="RefSeq" id="YP_009532869.1">
    <property type="nucleotide sequence ID" value="NC_039768.1"/>
</dbReference>
<dbReference type="GeneID" id="38334504"/>
<dbReference type="KEGG" id="gsj:38334504"/>
<keyword evidence="1" id="KW-0496">Mitochondrion</keyword>
<dbReference type="EMBL" id="MF955859">
    <property type="protein sequence ID" value="AYD73017.1"/>
    <property type="molecule type" value="Genomic_DNA"/>
</dbReference>
<evidence type="ECO:0000313" key="1">
    <source>
        <dbReference type="EMBL" id="AYD73017.1"/>
    </source>
</evidence>
<organism evidence="1">
    <name type="scientific">Glycine soja</name>
    <name type="common">Wild soybean</name>
    <dbReference type="NCBI Taxonomy" id="3848"/>
    <lineage>
        <taxon>Eukaryota</taxon>
        <taxon>Viridiplantae</taxon>
        <taxon>Streptophyta</taxon>
        <taxon>Embryophyta</taxon>
        <taxon>Tracheophyta</taxon>
        <taxon>Spermatophyta</taxon>
        <taxon>Magnoliopsida</taxon>
        <taxon>eudicotyledons</taxon>
        <taxon>Gunneridae</taxon>
        <taxon>Pentapetalae</taxon>
        <taxon>rosids</taxon>
        <taxon>fabids</taxon>
        <taxon>Fabales</taxon>
        <taxon>Fabaceae</taxon>
        <taxon>Papilionoideae</taxon>
        <taxon>50 kb inversion clade</taxon>
        <taxon>NPAAA clade</taxon>
        <taxon>indigoferoid/millettioid clade</taxon>
        <taxon>Phaseoleae</taxon>
        <taxon>Glycine</taxon>
        <taxon>Glycine subgen. Soja</taxon>
    </lineage>
</organism>